<proteinExistence type="predicted"/>
<evidence type="ECO:0000313" key="4">
    <source>
        <dbReference type="Proteomes" id="UP001240171"/>
    </source>
</evidence>
<organism evidence="3 4">
    <name type="scientific">Paenibacillus lacisoli</name>
    <dbReference type="NCBI Taxonomy" id="3064525"/>
    <lineage>
        <taxon>Bacteria</taxon>
        <taxon>Bacillati</taxon>
        <taxon>Bacillota</taxon>
        <taxon>Bacilli</taxon>
        <taxon>Bacillales</taxon>
        <taxon>Paenibacillaceae</taxon>
        <taxon>Paenibacillus</taxon>
    </lineage>
</organism>
<gene>
    <name evidence="3" type="ORF">Q5741_00230</name>
</gene>
<reference evidence="3 4" key="1">
    <citation type="submission" date="2023-07" db="EMBL/GenBank/DDBJ databases">
        <title>Paenibacillus sp. JX-17 nov. isolated from soil.</title>
        <authorList>
            <person name="Wan Y."/>
            <person name="Liu B."/>
        </authorList>
    </citation>
    <scope>NUCLEOTIDE SEQUENCE [LARGE SCALE GENOMIC DNA]</scope>
    <source>
        <strain evidence="3 4">JX-17</strain>
    </source>
</reference>
<name>A0ABT9C6E3_9BACL</name>
<dbReference type="RefSeq" id="WP_305022032.1">
    <property type="nucleotide sequence ID" value="NZ_JAUQTB010000001.1"/>
</dbReference>
<evidence type="ECO:0000259" key="2">
    <source>
        <dbReference type="PROSITE" id="PS51272"/>
    </source>
</evidence>
<dbReference type="Pfam" id="PF00395">
    <property type="entry name" value="SLH"/>
    <property type="match status" value="1"/>
</dbReference>
<feature type="domain" description="SLH" evidence="2">
    <location>
        <begin position="24"/>
        <end position="87"/>
    </location>
</feature>
<evidence type="ECO:0000313" key="3">
    <source>
        <dbReference type="EMBL" id="MDO7904833.1"/>
    </source>
</evidence>
<comment type="caution">
    <text evidence="3">The sequence shown here is derived from an EMBL/GenBank/DDBJ whole genome shotgun (WGS) entry which is preliminary data.</text>
</comment>
<keyword evidence="1" id="KW-0732">Signal</keyword>
<feature type="chain" id="PRO_5047059603" evidence="1">
    <location>
        <begin position="24"/>
        <end position="253"/>
    </location>
</feature>
<protein>
    <submittedName>
        <fullName evidence="3">S-layer homology domain-containing protein</fullName>
    </submittedName>
</protein>
<accession>A0ABT9C6E3</accession>
<evidence type="ECO:0000256" key="1">
    <source>
        <dbReference type="SAM" id="SignalP"/>
    </source>
</evidence>
<dbReference type="InterPro" id="IPR001119">
    <property type="entry name" value="SLH_dom"/>
</dbReference>
<feature type="domain" description="SLH" evidence="2">
    <location>
        <begin position="196"/>
        <end position="253"/>
    </location>
</feature>
<feature type="signal peptide" evidence="1">
    <location>
        <begin position="1"/>
        <end position="23"/>
    </location>
</feature>
<keyword evidence="4" id="KW-1185">Reference proteome</keyword>
<dbReference type="Proteomes" id="UP001240171">
    <property type="component" value="Unassembled WGS sequence"/>
</dbReference>
<sequence>MKKLIGTFLLTTAVLLPSSSAFAASPFSDVENTKYAWAADAVRFMMEKGAVNGYGDAFRPDKTITKAEFVHMFHKLFPEIDYSKGKISEFADARRHWAHNDFAAVFNGEYVWPFAEKVGGIYPNYQFYIQPNKPLTRWDVMMIASIKTDRANQTLHPELQEIVNAAAQYKDIKVRPSSYYDNFSAYYPVLYINKTAAGYEYDGDSQGMKAEAFYTLTRMGVMTADHGYLRPAALVTRAEAVTILQRLYEAKAQ</sequence>
<dbReference type="EMBL" id="JAUQTB010000001">
    <property type="protein sequence ID" value="MDO7904833.1"/>
    <property type="molecule type" value="Genomic_DNA"/>
</dbReference>
<dbReference type="PROSITE" id="PS51272">
    <property type="entry name" value="SLH"/>
    <property type="match status" value="2"/>
</dbReference>